<proteinExistence type="predicted"/>
<sequence length="70" mass="8066">MKFSSPDSSVIYLPEVSWDEIKSYRVVESTLFLTSDLWGTVLVAMDMNGYTLEEWRELAALMKSRNVSEI</sequence>
<reference evidence="1 2" key="1">
    <citation type="submission" date="2016-11" db="EMBL/GenBank/DDBJ databases">
        <title>Description of two novel members of the family Erysipelotrichaceae: Ileibacterium lipovorans gen. nov., sp. nov. and Dubosiella newyorkensis, gen. nov., sp. nov.</title>
        <authorList>
            <person name="Cox L.M."/>
            <person name="Sohn J."/>
            <person name="Tyrrell K.L."/>
            <person name="Citron D.M."/>
            <person name="Lawson P.A."/>
            <person name="Patel N.B."/>
            <person name="Iizumi T."/>
            <person name="Perez-Perez G.I."/>
            <person name="Goldstein E.J."/>
            <person name="Blaser M.J."/>
        </authorList>
    </citation>
    <scope>NUCLEOTIDE SEQUENCE [LARGE SCALE GENOMIC DNA]</scope>
    <source>
        <strain evidence="1 2">NYU-BL-K8</strain>
    </source>
</reference>
<dbReference type="Proteomes" id="UP000186758">
    <property type="component" value="Unassembled WGS sequence"/>
</dbReference>
<name>A0A1Q9YIQ0_9FIRM</name>
<evidence type="ECO:0000313" key="2">
    <source>
        <dbReference type="Proteomes" id="UP000186758"/>
    </source>
</evidence>
<evidence type="ECO:0000313" key="1">
    <source>
        <dbReference type="EMBL" id="OLU44182.1"/>
    </source>
</evidence>
<dbReference type="AlphaFoldDB" id="A0A1Q9YIQ0"/>
<protein>
    <submittedName>
        <fullName evidence="1">Uncharacterized protein</fullName>
    </submittedName>
</protein>
<dbReference type="RefSeq" id="WP_075885780.1">
    <property type="nucleotide sequence ID" value="NZ_CAOTOW010000020.1"/>
</dbReference>
<dbReference type="EMBL" id="MPJZ01000075">
    <property type="protein sequence ID" value="OLU44182.1"/>
    <property type="molecule type" value="Genomic_DNA"/>
</dbReference>
<accession>A0A1Q9YIQ0</accession>
<gene>
    <name evidence="1" type="ORF">BO223_09090</name>
</gene>
<organism evidence="1 2">
    <name type="scientific">Faecalibaculum rodentium</name>
    <dbReference type="NCBI Taxonomy" id="1702221"/>
    <lineage>
        <taxon>Bacteria</taxon>
        <taxon>Bacillati</taxon>
        <taxon>Bacillota</taxon>
        <taxon>Erysipelotrichia</taxon>
        <taxon>Erysipelotrichales</taxon>
        <taxon>Erysipelotrichaceae</taxon>
        <taxon>Faecalibaculum</taxon>
    </lineage>
</organism>
<comment type="caution">
    <text evidence="1">The sequence shown here is derived from an EMBL/GenBank/DDBJ whole genome shotgun (WGS) entry which is preliminary data.</text>
</comment>